<reference evidence="2 3" key="1">
    <citation type="journal article" date="2016" name="Fungal Biol.">
        <title>The genome of Xylona heveae provides a window into fungal endophytism.</title>
        <authorList>
            <person name="Gazis R."/>
            <person name="Kuo A."/>
            <person name="Riley R."/>
            <person name="LaButti K."/>
            <person name="Lipzen A."/>
            <person name="Lin J."/>
            <person name="Amirebrahimi M."/>
            <person name="Hesse C.N."/>
            <person name="Spatafora J.W."/>
            <person name="Henrissat B."/>
            <person name="Hainaut M."/>
            <person name="Grigoriev I.V."/>
            <person name="Hibbett D.S."/>
        </authorList>
    </citation>
    <scope>NUCLEOTIDE SEQUENCE [LARGE SCALE GENOMIC DNA]</scope>
    <source>
        <strain evidence="2 3">TC161</strain>
    </source>
</reference>
<evidence type="ECO:0000259" key="1">
    <source>
        <dbReference type="PROSITE" id="PS50181"/>
    </source>
</evidence>
<organism evidence="2 3">
    <name type="scientific">Xylona heveae (strain CBS 132557 / TC161)</name>
    <dbReference type="NCBI Taxonomy" id="1328760"/>
    <lineage>
        <taxon>Eukaryota</taxon>
        <taxon>Fungi</taxon>
        <taxon>Dikarya</taxon>
        <taxon>Ascomycota</taxon>
        <taxon>Pezizomycotina</taxon>
        <taxon>Xylonomycetes</taxon>
        <taxon>Xylonales</taxon>
        <taxon>Xylonaceae</taxon>
        <taxon>Xylona</taxon>
    </lineage>
</organism>
<protein>
    <recommendedName>
        <fullName evidence="1">F-box domain-containing protein</fullName>
    </recommendedName>
</protein>
<keyword evidence="3" id="KW-1185">Reference proteome</keyword>
<dbReference type="Proteomes" id="UP000076632">
    <property type="component" value="Unassembled WGS sequence"/>
</dbReference>
<gene>
    <name evidence="2" type="ORF">L228DRAFT_166922</name>
</gene>
<dbReference type="EMBL" id="KV407461">
    <property type="protein sequence ID" value="KZF21134.1"/>
    <property type="molecule type" value="Genomic_DNA"/>
</dbReference>
<dbReference type="InterPro" id="IPR032675">
    <property type="entry name" value="LRR_dom_sf"/>
</dbReference>
<dbReference type="SUPFAM" id="SSF52047">
    <property type="entry name" value="RNI-like"/>
    <property type="match status" value="1"/>
</dbReference>
<dbReference type="Gene3D" id="3.80.10.10">
    <property type="entry name" value="Ribonuclease Inhibitor"/>
    <property type="match status" value="1"/>
</dbReference>
<dbReference type="STRING" id="1328760.A0A165FLX4"/>
<proteinExistence type="predicted"/>
<dbReference type="GeneID" id="28894573"/>
<dbReference type="InterPro" id="IPR001810">
    <property type="entry name" value="F-box_dom"/>
</dbReference>
<sequence>MEHLPTELRDIITSQLSISDLSALSRTSKCIRRHIEPLLYRKVEWTWDESRPHPPFYKQVRTILHRPDLGAKVERINLRGKKPRIAQIKRGTIYRPDYRVTSAPSTCVWKDEDWSETFWTRRKDLEAGYSLINSLQLSAGTSYFWKEALDQGEVDMFLSLLLLHTSGLRSLCLGQDFQSDTRYVGVILNRALNGMSGFHHFEYLETVEYCTDMGDARYEDDYTAEEIRSSVLFTADLDQILPLFYSPSIRSISMAIHKTEVFWPRNETPCSALTRLVLHHTQLREEDLGHLLIATPKLRSLEYHVFADDDSRNAPFRYSLNNWLLCSKLSTALRHVRHSLKQLWISSKTIDYQGISDCGPPLGRLEPMKDFLNLETLAIPAVLLGGEWKDSPFHVLAEFLPPNLKELRLSDEATGDCAHFEMGDLILHLEHYLRTSRSSTPSLQSLTVRTDRSRAPELQQKLKGLEKISADVGISLQLKC</sequence>
<dbReference type="OMA" id="ESRLMGM"/>
<dbReference type="OrthoDB" id="4191831at2759"/>
<dbReference type="AlphaFoldDB" id="A0A165FLX4"/>
<dbReference type="InParanoid" id="A0A165FLX4"/>
<name>A0A165FLX4_XYLHT</name>
<feature type="domain" description="F-box" evidence="1">
    <location>
        <begin position="1"/>
        <end position="43"/>
    </location>
</feature>
<accession>A0A165FLX4</accession>
<evidence type="ECO:0000313" key="3">
    <source>
        <dbReference type="Proteomes" id="UP000076632"/>
    </source>
</evidence>
<evidence type="ECO:0000313" key="2">
    <source>
        <dbReference type="EMBL" id="KZF21134.1"/>
    </source>
</evidence>
<dbReference type="RefSeq" id="XP_018186689.1">
    <property type="nucleotide sequence ID" value="XM_018329436.1"/>
</dbReference>
<dbReference type="PROSITE" id="PS50181">
    <property type="entry name" value="FBOX"/>
    <property type="match status" value="1"/>
</dbReference>